<sequence>MSNSPYIIEITEDNYQAFVIEQSRQVPVLVDFWASWCQPCQMLMPVLARLAEDYQGKFILAKINTEEQQTLASQFGIRSIPTVKLFKNGEPVDEFAGALPEAEIRKFLDRHIPRESDALVDQALQLLQQGEGKSALELLEQAKTADPANDNINLALARIQAALGDPVSAEKILLQLPADMRDKPEVQALAGRLFFESLLMDAPSQTELMQRLEADGHDAEAMYLLAAHHVKDQNYEQAVDLLLQLMKKDRSWGDGAARTALLKLFDVLGDDPVVPRYRSKMMSLIY</sequence>
<dbReference type="Gene3D" id="1.25.40.10">
    <property type="entry name" value="Tetratricopeptide repeat domain"/>
    <property type="match status" value="2"/>
</dbReference>
<dbReference type="PRINTS" id="PR00421">
    <property type="entry name" value="THIOREDOXIN"/>
</dbReference>
<dbReference type="EMBL" id="AP012273">
    <property type="protein sequence ID" value="BAO44638.1"/>
    <property type="molecule type" value="Genomic_DNA"/>
</dbReference>
<dbReference type="InterPro" id="IPR019734">
    <property type="entry name" value="TPR_rpt"/>
</dbReference>
<dbReference type="Pfam" id="PF14561">
    <property type="entry name" value="TPR_20"/>
    <property type="match status" value="1"/>
</dbReference>
<keyword evidence="3" id="KW-0249">Electron transport</keyword>
<dbReference type="Proteomes" id="UP000031631">
    <property type="component" value="Chromosome"/>
</dbReference>
<dbReference type="CDD" id="cd02956">
    <property type="entry name" value="ybbN"/>
    <property type="match status" value="1"/>
</dbReference>
<dbReference type="FunFam" id="3.40.30.10:FF:000001">
    <property type="entry name" value="Thioredoxin"/>
    <property type="match status" value="1"/>
</dbReference>
<evidence type="ECO:0000256" key="2">
    <source>
        <dbReference type="ARBA" id="ARBA00022448"/>
    </source>
</evidence>
<dbReference type="GO" id="GO:0005737">
    <property type="term" value="C:cytoplasm"/>
    <property type="evidence" value="ECO:0007669"/>
    <property type="project" value="TreeGrafter"/>
</dbReference>
<protein>
    <recommendedName>
        <fullName evidence="6">Thioredoxin</fullName>
    </recommendedName>
</protein>
<evidence type="ECO:0000256" key="3">
    <source>
        <dbReference type="ARBA" id="ARBA00022982"/>
    </source>
</evidence>
<keyword evidence="4" id="KW-1015">Disulfide bond</keyword>
<dbReference type="RefSeq" id="WP_041070687.1">
    <property type="nucleotide sequence ID" value="NZ_AP012273.1"/>
</dbReference>
<gene>
    <name evidence="8" type="ORF">TBH_C1721</name>
</gene>
<dbReference type="PROSITE" id="PS51352">
    <property type="entry name" value="THIOREDOXIN_2"/>
    <property type="match status" value="1"/>
</dbReference>
<proteinExistence type="inferred from homology"/>
<evidence type="ECO:0000256" key="1">
    <source>
        <dbReference type="ARBA" id="ARBA00008987"/>
    </source>
</evidence>
<evidence type="ECO:0000256" key="4">
    <source>
        <dbReference type="ARBA" id="ARBA00023157"/>
    </source>
</evidence>
<feature type="domain" description="Thioredoxin" evidence="7">
    <location>
        <begin position="1"/>
        <end position="113"/>
    </location>
</feature>
<dbReference type="InterPro" id="IPR013766">
    <property type="entry name" value="Thioredoxin_domain"/>
</dbReference>
<dbReference type="GO" id="GO:0015035">
    <property type="term" value="F:protein-disulfide reductase activity"/>
    <property type="evidence" value="ECO:0007669"/>
    <property type="project" value="UniProtKB-UniRule"/>
</dbReference>
<keyword evidence="5" id="KW-0676">Redox-active center</keyword>
<dbReference type="SMART" id="SM00028">
    <property type="entry name" value="TPR"/>
    <property type="match status" value="2"/>
</dbReference>
<organism evidence="8 9">
    <name type="scientific">Thiolapillus brandeum</name>
    <dbReference type="NCBI Taxonomy" id="1076588"/>
    <lineage>
        <taxon>Bacteria</taxon>
        <taxon>Pseudomonadati</taxon>
        <taxon>Pseudomonadota</taxon>
        <taxon>Gammaproteobacteria</taxon>
        <taxon>Chromatiales</taxon>
        <taxon>Sedimenticolaceae</taxon>
        <taxon>Thiolapillus</taxon>
    </lineage>
</organism>
<dbReference type="PANTHER" id="PTHR45663:SF11">
    <property type="entry name" value="GEO12009P1"/>
    <property type="match status" value="1"/>
</dbReference>
<dbReference type="Pfam" id="PF00085">
    <property type="entry name" value="Thioredoxin"/>
    <property type="match status" value="1"/>
</dbReference>
<evidence type="ECO:0000256" key="6">
    <source>
        <dbReference type="NCBIfam" id="TIGR01068"/>
    </source>
</evidence>
<dbReference type="InterPro" id="IPR036249">
    <property type="entry name" value="Thioredoxin-like_sf"/>
</dbReference>
<dbReference type="GO" id="GO:0006950">
    <property type="term" value="P:response to stress"/>
    <property type="evidence" value="ECO:0007669"/>
    <property type="project" value="UniProtKB-ARBA"/>
</dbReference>
<dbReference type="InterPro" id="IPR011990">
    <property type="entry name" value="TPR-like_helical_dom_sf"/>
</dbReference>
<dbReference type="SUPFAM" id="SSF52833">
    <property type="entry name" value="Thioredoxin-like"/>
    <property type="match status" value="1"/>
</dbReference>
<reference evidence="8 9" key="1">
    <citation type="journal article" date="2014" name="PLoS ONE">
        <title>Physiological and genomic features of a novel sulfur-oxidizing gammaproteobacterium belonging to a previously uncultivated symbiotic lineage isolated from a hydrothermal vent.</title>
        <authorList>
            <person name="Nunoura T."/>
            <person name="Takaki Y."/>
            <person name="Kazama H."/>
            <person name="Kakuta J."/>
            <person name="Shimamura S."/>
            <person name="Makita H."/>
            <person name="Hirai M."/>
            <person name="Miyazaki M."/>
            <person name="Takai K."/>
        </authorList>
    </citation>
    <scope>NUCLEOTIDE SEQUENCE [LARGE SCALE GENOMIC DNA]</scope>
    <source>
        <strain evidence="8 9">Hiromi1</strain>
    </source>
</reference>
<accession>A0A7U6GJC8</accession>
<dbReference type="KEGG" id="tbn:TBH_C1721"/>
<evidence type="ECO:0000313" key="8">
    <source>
        <dbReference type="EMBL" id="BAO44638.1"/>
    </source>
</evidence>
<keyword evidence="2" id="KW-0813">Transport</keyword>
<dbReference type="InterPro" id="IPR005746">
    <property type="entry name" value="Thioredoxin"/>
</dbReference>
<dbReference type="AlphaFoldDB" id="A0A7U6GJC8"/>
<evidence type="ECO:0000259" key="7">
    <source>
        <dbReference type="PROSITE" id="PS51352"/>
    </source>
</evidence>
<name>A0A7U6GJC8_9GAMM</name>
<dbReference type="Pfam" id="PF14559">
    <property type="entry name" value="TPR_19"/>
    <property type="match status" value="1"/>
</dbReference>
<dbReference type="NCBIfam" id="TIGR01068">
    <property type="entry name" value="thioredoxin"/>
    <property type="match status" value="1"/>
</dbReference>
<dbReference type="PANTHER" id="PTHR45663">
    <property type="entry name" value="GEO12009P1"/>
    <property type="match status" value="1"/>
</dbReference>
<evidence type="ECO:0000313" key="9">
    <source>
        <dbReference type="Proteomes" id="UP000031631"/>
    </source>
</evidence>
<dbReference type="SUPFAM" id="SSF48452">
    <property type="entry name" value="TPR-like"/>
    <property type="match status" value="1"/>
</dbReference>
<keyword evidence="9" id="KW-1185">Reference proteome</keyword>
<dbReference type="OrthoDB" id="9790390at2"/>
<evidence type="ECO:0000256" key="5">
    <source>
        <dbReference type="ARBA" id="ARBA00023284"/>
    </source>
</evidence>
<dbReference type="Gene3D" id="3.40.30.10">
    <property type="entry name" value="Glutaredoxin"/>
    <property type="match status" value="1"/>
</dbReference>
<comment type="similarity">
    <text evidence="1">Belongs to the thioredoxin family.</text>
</comment>